<protein>
    <submittedName>
        <fullName evidence="1">Uncharacterized protein</fullName>
    </submittedName>
</protein>
<dbReference type="GeneID" id="59347865"/>
<evidence type="ECO:0000313" key="1">
    <source>
        <dbReference type="EMBL" id="KAF7299203.1"/>
    </source>
</evidence>
<gene>
    <name evidence="1" type="ORF">MIND_00869000</name>
</gene>
<dbReference type="AlphaFoldDB" id="A0A8H6SGM5"/>
<evidence type="ECO:0000313" key="2">
    <source>
        <dbReference type="Proteomes" id="UP000636479"/>
    </source>
</evidence>
<proteinExistence type="predicted"/>
<name>A0A8H6SGM5_9AGAR</name>
<dbReference type="EMBL" id="JACAZF010000007">
    <property type="protein sequence ID" value="KAF7299203.1"/>
    <property type="molecule type" value="Genomic_DNA"/>
</dbReference>
<comment type="caution">
    <text evidence="1">The sequence shown here is derived from an EMBL/GenBank/DDBJ whole genome shotgun (WGS) entry which is preliminary data.</text>
</comment>
<organism evidence="1 2">
    <name type="scientific">Mycena indigotica</name>
    <dbReference type="NCBI Taxonomy" id="2126181"/>
    <lineage>
        <taxon>Eukaryota</taxon>
        <taxon>Fungi</taxon>
        <taxon>Dikarya</taxon>
        <taxon>Basidiomycota</taxon>
        <taxon>Agaricomycotina</taxon>
        <taxon>Agaricomycetes</taxon>
        <taxon>Agaricomycetidae</taxon>
        <taxon>Agaricales</taxon>
        <taxon>Marasmiineae</taxon>
        <taxon>Mycenaceae</taxon>
        <taxon>Mycena</taxon>
    </lineage>
</organism>
<dbReference type="RefSeq" id="XP_037218591.1">
    <property type="nucleotide sequence ID" value="XM_037365349.1"/>
</dbReference>
<sequence>MSLSLTWNHLVLLGYFHKSPHCRISIQMTRVDDHVVRRKFQHMLQPTFQPFPFTSLAVELVMQILGYAVTTGQSTYRALLLTNRQIYDWIRLEMLPKVAVVLKSKEQLQAFDYYLDKRGAQVIPRIRALWTICPGSGHDISTLGVSIIQRCIHIRSLACPPYILQRLLSGRTLKHKECVSLTLFQYRAYWAGSMTDTAFKAFMNQLEHLYFIGALEQNHWSPNSIVPKLDKVKRISIAIGSDPQLRPEALVNLLESPKLQQVVVTSHLHSDEHSSLVTQASTIDHRIMIMHRRRRWKEHNIWQDGIHDPDCFWKQAAAEKDLPPPALHSNYFPPST</sequence>
<dbReference type="OrthoDB" id="2935230at2759"/>
<dbReference type="Proteomes" id="UP000636479">
    <property type="component" value="Unassembled WGS sequence"/>
</dbReference>
<keyword evidence="2" id="KW-1185">Reference proteome</keyword>
<reference evidence="1" key="1">
    <citation type="submission" date="2020-05" db="EMBL/GenBank/DDBJ databases">
        <title>Mycena genomes resolve the evolution of fungal bioluminescence.</title>
        <authorList>
            <person name="Tsai I.J."/>
        </authorList>
    </citation>
    <scope>NUCLEOTIDE SEQUENCE</scope>
    <source>
        <strain evidence="1">171206Taipei</strain>
    </source>
</reference>
<accession>A0A8H6SGM5</accession>